<dbReference type="InterPro" id="IPR020568">
    <property type="entry name" value="Ribosomal_Su5_D2-typ_SF"/>
</dbReference>
<dbReference type="InterPro" id="IPR004463">
    <property type="entry name" value="UDP-acyl_GlcNac_deAcase"/>
</dbReference>
<dbReference type="InterPro" id="IPR011334">
    <property type="entry name" value="UDP-acyl_GlcNac_deAcase_C"/>
</dbReference>
<organism evidence="12 13">
    <name type="scientific">candidate division WOR_3 bacterium SM1_77</name>
    <dbReference type="NCBI Taxonomy" id="1703778"/>
    <lineage>
        <taxon>Bacteria</taxon>
        <taxon>Bacteria division WOR-3</taxon>
    </lineage>
</organism>
<keyword evidence="10" id="KW-0443">Lipid metabolism</keyword>
<evidence type="ECO:0000256" key="1">
    <source>
        <dbReference type="ARBA" id="ARBA00001947"/>
    </source>
</evidence>
<keyword evidence="8" id="KW-0378">Hydrolase</keyword>
<evidence type="ECO:0000256" key="4">
    <source>
        <dbReference type="ARBA" id="ARBA00012745"/>
    </source>
</evidence>
<dbReference type="UniPathway" id="UPA00359">
    <property type="reaction ID" value="UER00478"/>
</dbReference>
<evidence type="ECO:0000313" key="13">
    <source>
        <dbReference type="Proteomes" id="UP000050975"/>
    </source>
</evidence>
<evidence type="ECO:0000256" key="6">
    <source>
        <dbReference type="ARBA" id="ARBA00022556"/>
    </source>
</evidence>
<comment type="catalytic activity">
    <reaction evidence="11">
        <text>a UDP-3-O-[(3R)-3-hydroxyacyl]-N-acetyl-alpha-D-glucosamine + H2O = a UDP-3-O-[(3R)-3-hydroxyacyl]-alpha-D-glucosamine + acetate</text>
        <dbReference type="Rhea" id="RHEA:67816"/>
        <dbReference type="ChEBI" id="CHEBI:15377"/>
        <dbReference type="ChEBI" id="CHEBI:30089"/>
        <dbReference type="ChEBI" id="CHEBI:137740"/>
        <dbReference type="ChEBI" id="CHEBI:173225"/>
        <dbReference type="EC" id="3.5.1.108"/>
    </reaction>
</comment>
<evidence type="ECO:0000313" key="12">
    <source>
        <dbReference type="EMBL" id="KPL15530.1"/>
    </source>
</evidence>
<reference evidence="12 13" key="1">
    <citation type="journal article" date="2015" name="Microbiome">
        <title>Genomic resolution of linkages in carbon, nitrogen, and sulfur cycling among widespread estuary sediment bacteria.</title>
        <authorList>
            <person name="Baker B.J."/>
            <person name="Lazar C.S."/>
            <person name="Teske A.P."/>
            <person name="Dick G.J."/>
        </authorList>
    </citation>
    <scope>NUCLEOTIDE SEQUENCE [LARGE SCALE GENOMIC DNA]</scope>
    <source>
        <strain evidence="12">SM1_77</strain>
    </source>
</reference>
<dbReference type="Pfam" id="PF03331">
    <property type="entry name" value="LpxC"/>
    <property type="match status" value="1"/>
</dbReference>
<keyword evidence="5" id="KW-0444">Lipid biosynthesis</keyword>
<dbReference type="PANTHER" id="PTHR33694:SF1">
    <property type="entry name" value="UDP-3-O-ACYL-N-ACETYLGLUCOSAMINE DEACETYLASE 1, MITOCHONDRIAL-RELATED"/>
    <property type="match status" value="1"/>
</dbReference>
<dbReference type="Proteomes" id="UP000050975">
    <property type="component" value="Unassembled WGS sequence"/>
</dbReference>
<keyword evidence="7" id="KW-0479">Metal-binding</keyword>
<gene>
    <name evidence="12" type="ORF">AMJ74_01255</name>
</gene>
<evidence type="ECO:0000256" key="3">
    <source>
        <dbReference type="ARBA" id="ARBA00005002"/>
    </source>
</evidence>
<name>A0A0S8K1P5_UNCW3</name>
<dbReference type="Gene3D" id="3.30.230.20">
    <property type="entry name" value="lpxc deacetylase, domain 1"/>
    <property type="match status" value="1"/>
</dbReference>
<evidence type="ECO:0000256" key="8">
    <source>
        <dbReference type="ARBA" id="ARBA00022801"/>
    </source>
</evidence>
<proteinExistence type="predicted"/>
<protein>
    <recommendedName>
        <fullName evidence="4">UDP-3-O-acyl-N-acetylglucosamine deacetylase</fullName>
        <ecNumber evidence="4">3.5.1.108</ecNumber>
    </recommendedName>
</protein>
<evidence type="ECO:0000256" key="11">
    <source>
        <dbReference type="ARBA" id="ARBA00024535"/>
    </source>
</evidence>
<evidence type="ECO:0000256" key="10">
    <source>
        <dbReference type="ARBA" id="ARBA00023098"/>
    </source>
</evidence>
<dbReference type="AlphaFoldDB" id="A0A0S8K1P5"/>
<evidence type="ECO:0000256" key="7">
    <source>
        <dbReference type="ARBA" id="ARBA00022723"/>
    </source>
</evidence>
<comment type="function">
    <text evidence="2">Catalyzes the hydrolysis of UDP-3-O-myristoyl-N-acetylglucosamine to form UDP-3-O-myristoylglucosamine and acetate, the committed step in lipid A biosynthesis.</text>
</comment>
<keyword evidence="9" id="KW-0862">Zinc</keyword>
<dbReference type="GO" id="GO:0103117">
    <property type="term" value="F:UDP-3-O-acyl-N-acetylglucosamine deacetylase activity"/>
    <property type="evidence" value="ECO:0007669"/>
    <property type="project" value="UniProtKB-EC"/>
</dbReference>
<keyword evidence="6" id="KW-0441">Lipid A biosynthesis</keyword>
<dbReference type="EC" id="3.5.1.108" evidence="4"/>
<evidence type="ECO:0000256" key="5">
    <source>
        <dbReference type="ARBA" id="ARBA00022516"/>
    </source>
</evidence>
<accession>A0A0S8K1P5</accession>
<dbReference type="GO" id="GO:0009245">
    <property type="term" value="P:lipid A biosynthetic process"/>
    <property type="evidence" value="ECO:0007669"/>
    <property type="project" value="UniProtKB-KW"/>
</dbReference>
<comment type="cofactor">
    <cofactor evidence="1">
        <name>Zn(2+)</name>
        <dbReference type="ChEBI" id="CHEBI:29105"/>
    </cofactor>
</comment>
<dbReference type="PATRIC" id="fig|1703778.3.peg.1194"/>
<dbReference type="Gene3D" id="3.30.1700.10">
    <property type="entry name" value="lpxc deacetylase, domain 2"/>
    <property type="match status" value="1"/>
</dbReference>
<evidence type="ECO:0000256" key="2">
    <source>
        <dbReference type="ARBA" id="ARBA00002923"/>
    </source>
</evidence>
<dbReference type="InterPro" id="IPR015870">
    <property type="entry name" value="UDP-acyl_N-AcGlcN_deAcase_N"/>
</dbReference>
<comment type="pathway">
    <text evidence="3">Glycolipid biosynthesis; lipid IV(A) biosynthesis; lipid IV(A) from (3R)-3-hydroxytetradecanoyl-[acyl-carrier-protein] and UDP-N-acetyl-alpha-D-glucosamine: step 2/6.</text>
</comment>
<evidence type="ECO:0000256" key="9">
    <source>
        <dbReference type="ARBA" id="ARBA00022833"/>
    </source>
</evidence>
<dbReference type="EMBL" id="LJVE01000012">
    <property type="protein sequence ID" value="KPL15530.1"/>
    <property type="molecule type" value="Genomic_DNA"/>
</dbReference>
<dbReference type="PANTHER" id="PTHR33694">
    <property type="entry name" value="UDP-3-O-ACYL-N-ACETYLGLUCOSAMINE DEACETYLASE 1, MITOCHONDRIAL-RELATED"/>
    <property type="match status" value="1"/>
</dbReference>
<sequence length="260" mass="29071">MSVIRLQGNCLSSGESRLEIRDADEFALCLHDGSRQEVNIDYGVDNIKVDNHVVSVGGQHCVRVVEHLFSALYALNLFNVRIDLFGDEIPFFDGSSQEFVSVLKGLPNNPRSGIKLTKRILVNEGSSSILYSPLETDELYIEMSLTHAYVGNQNITLKIDAANYGKEIAAARTFVFTDENDPRLKEIPAYGIGITGKMTYSATPLRFADEPVRHKILDLLGDLYVLKKPIYGRIRGKNTSHHLNLQFVRKLCSAMDKHDA</sequence>
<dbReference type="GO" id="GO:0046872">
    <property type="term" value="F:metal ion binding"/>
    <property type="evidence" value="ECO:0007669"/>
    <property type="project" value="UniProtKB-KW"/>
</dbReference>
<dbReference type="GO" id="GO:0016020">
    <property type="term" value="C:membrane"/>
    <property type="evidence" value="ECO:0007669"/>
    <property type="project" value="GOC"/>
</dbReference>
<comment type="caution">
    <text evidence="12">The sequence shown here is derived from an EMBL/GenBank/DDBJ whole genome shotgun (WGS) entry which is preliminary data.</text>
</comment>
<dbReference type="SUPFAM" id="SSF54211">
    <property type="entry name" value="Ribosomal protein S5 domain 2-like"/>
    <property type="match status" value="2"/>
</dbReference>